<evidence type="ECO:0000313" key="2">
    <source>
        <dbReference type="EMBL" id="OBV38348.1"/>
    </source>
</evidence>
<dbReference type="Proteomes" id="UP000092713">
    <property type="component" value="Unassembled WGS sequence"/>
</dbReference>
<proteinExistence type="predicted"/>
<dbReference type="AlphaFoldDB" id="A0A1A7C211"/>
<evidence type="ECO:0000256" key="1">
    <source>
        <dbReference type="SAM" id="Phobius"/>
    </source>
</evidence>
<keyword evidence="1" id="KW-0472">Membrane</keyword>
<keyword evidence="3" id="KW-1185">Reference proteome</keyword>
<accession>A0A1A7C211</accession>
<sequence>MKIPREIQIPAVVLTLEAIFLVGLSLIFFVLVPS</sequence>
<protein>
    <submittedName>
        <fullName evidence="2">Uncharacterized protein</fullName>
    </submittedName>
</protein>
<evidence type="ECO:0000313" key="3">
    <source>
        <dbReference type="Proteomes" id="UP000092713"/>
    </source>
</evidence>
<feature type="transmembrane region" description="Helical" evidence="1">
    <location>
        <begin position="12"/>
        <end position="32"/>
    </location>
</feature>
<keyword evidence="1" id="KW-0812">Transmembrane</keyword>
<gene>
    <name evidence="2" type="ORF">ASR47_1005303</name>
</gene>
<reference evidence="2 3" key="1">
    <citation type="submission" date="2016-04" db="EMBL/GenBank/DDBJ databases">
        <title>Draft genome sequence of Janthinobacterium psychrotolerans sp. nov., isolated from freshwater sediments in Denmark.</title>
        <authorList>
            <person name="Gong X."/>
            <person name="Skrivergaard S."/>
            <person name="Korsgaard B.S."/>
            <person name="Schreiber L."/>
            <person name="Marshall I.P."/>
            <person name="Finster K."/>
            <person name="Schramm A."/>
        </authorList>
    </citation>
    <scope>NUCLEOTIDE SEQUENCE [LARGE SCALE GENOMIC DNA]</scope>
    <source>
        <strain evidence="2 3">S3-2</strain>
    </source>
</reference>
<organism evidence="2 3">
    <name type="scientific">Janthinobacterium psychrotolerans</name>
    <dbReference type="NCBI Taxonomy" id="1747903"/>
    <lineage>
        <taxon>Bacteria</taxon>
        <taxon>Pseudomonadati</taxon>
        <taxon>Pseudomonadota</taxon>
        <taxon>Betaproteobacteria</taxon>
        <taxon>Burkholderiales</taxon>
        <taxon>Oxalobacteraceae</taxon>
        <taxon>Janthinobacterium</taxon>
    </lineage>
</organism>
<keyword evidence="1" id="KW-1133">Transmembrane helix</keyword>
<dbReference type="EMBL" id="LOCQ01000058">
    <property type="protein sequence ID" value="OBV38348.1"/>
    <property type="molecule type" value="Genomic_DNA"/>
</dbReference>
<comment type="caution">
    <text evidence="2">The sequence shown here is derived from an EMBL/GenBank/DDBJ whole genome shotgun (WGS) entry which is preliminary data.</text>
</comment>
<name>A0A1A7C211_9BURK</name>